<keyword evidence="5" id="KW-0813">Transport</keyword>
<dbReference type="PANTHER" id="PTHR23121:SF9">
    <property type="entry name" value="SODIUM-DEPENDENT GLUCOSE TRANSPORTER 1"/>
    <property type="match status" value="1"/>
</dbReference>
<protein>
    <submittedName>
        <fullName evidence="5">Sodium-dependent glucose transporter 1A</fullName>
    </submittedName>
</protein>
<keyword evidence="6" id="KW-1185">Reference proteome</keyword>
<evidence type="ECO:0000256" key="3">
    <source>
        <dbReference type="ARBA" id="ARBA00023136"/>
    </source>
</evidence>
<comment type="caution">
    <text evidence="5">The sequence shown here is derived from an EMBL/GenBank/DDBJ whole genome shotgun (WGS) entry which is preliminary data.</text>
</comment>
<dbReference type="Proteomes" id="UP001054945">
    <property type="component" value="Unassembled WGS sequence"/>
</dbReference>
<dbReference type="AlphaFoldDB" id="A0AAV4VJJ2"/>
<proteinExistence type="predicted"/>
<dbReference type="PANTHER" id="PTHR23121">
    <property type="entry name" value="SODIUM-DEPENDENT GLUCOSE TRANSPORTER 1"/>
    <property type="match status" value="1"/>
</dbReference>
<dbReference type="EMBL" id="BPLR01014637">
    <property type="protein sequence ID" value="GIY70213.1"/>
    <property type="molecule type" value="Genomic_DNA"/>
</dbReference>
<evidence type="ECO:0000256" key="2">
    <source>
        <dbReference type="ARBA" id="ARBA00022989"/>
    </source>
</evidence>
<keyword evidence="3 4" id="KW-0472">Membrane</keyword>
<name>A0AAV4VJJ2_CAEEX</name>
<accession>A0AAV4VJJ2</accession>
<feature type="transmembrane region" description="Helical" evidence="4">
    <location>
        <begin position="20"/>
        <end position="41"/>
    </location>
</feature>
<keyword evidence="5" id="KW-0762">Sugar transport</keyword>
<organism evidence="5 6">
    <name type="scientific">Caerostris extrusa</name>
    <name type="common">Bark spider</name>
    <name type="synonym">Caerostris bankana</name>
    <dbReference type="NCBI Taxonomy" id="172846"/>
    <lineage>
        <taxon>Eukaryota</taxon>
        <taxon>Metazoa</taxon>
        <taxon>Ecdysozoa</taxon>
        <taxon>Arthropoda</taxon>
        <taxon>Chelicerata</taxon>
        <taxon>Arachnida</taxon>
        <taxon>Araneae</taxon>
        <taxon>Araneomorphae</taxon>
        <taxon>Entelegynae</taxon>
        <taxon>Araneoidea</taxon>
        <taxon>Araneidae</taxon>
        <taxon>Caerostris</taxon>
    </lineage>
</organism>
<evidence type="ECO:0000256" key="4">
    <source>
        <dbReference type="SAM" id="Phobius"/>
    </source>
</evidence>
<reference evidence="5 6" key="1">
    <citation type="submission" date="2021-06" db="EMBL/GenBank/DDBJ databases">
        <title>Caerostris extrusa draft genome.</title>
        <authorList>
            <person name="Kono N."/>
            <person name="Arakawa K."/>
        </authorList>
    </citation>
    <scope>NUCLEOTIDE SEQUENCE [LARGE SCALE GENOMIC DNA]</scope>
</reference>
<keyword evidence="2 4" id="KW-1133">Transmembrane helix</keyword>
<feature type="transmembrane region" description="Helical" evidence="4">
    <location>
        <begin position="83"/>
        <end position="105"/>
    </location>
</feature>
<evidence type="ECO:0000313" key="5">
    <source>
        <dbReference type="EMBL" id="GIY70213.1"/>
    </source>
</evidence>
<evidence type="ECO:0000313" key="6">
    <source>
        <dbReference type="Proteomes" id="UP001054945"/>
    </source>
</evidence>
<gene>
    <name evidence="5" type="primary">Mfsd4b1_0</name>
    <name evidence="5" type="ORF">CEXT_122261</name>
</gene>
<keyword evidence="1 4" id="KW-0812">Transmembrane</keyword>
<sequence>MLLSSLVLATIGNMYSNFLWLGTSLLGLGLASFYASTITWVERYVNVTNKVGSSFVVAASFNKTQCKREVSLSFSRTLPLREFSMKLCLMAVLMMFVAVLATSIADDDHDYADADDGEDEIPYKKKDTVPRWKRPWDLQIRVP</sequence>
<evidence type="ECO:0000256" key="1">
    <source>
        <dbReference type="ARBA" id="ARBA00022692"/>
    </source>
</evidence>